<feature type="region of interest" description="Disordered" evidence="13">
    <location>
        <begin position="645"/>
        <end position="704"/>
    </location>
</feature>
<dbReference type="EMBL" id="BEZZ01000570">
    <property type="protein sequence ID" value="GCC34121.1"/>
    <property type="molecule type" value="Genomic_DNA"/>
</dbReference>
<dbReference type="GO" id="GO:0044782">
    <property type="term" value="P:cilium organization"/>
    <property type="evidence" value="ECO:0007669"/>
    <property type="project" value="TreeGrafter"/>
</dbReference>
<feature type="compositionally biased region" description="Polar residues" evidence="13">
    <location>
        <begin position="148"/>
        <end position="162"/>
    </location>
</feature>
<evidence type="ECO:0000256" key="1">
    <source>
        <dbReference type="ARBA" id="ARBA00004114"/>
    </source>
</evidence>
<keyword evidence="6 12" id="KW-0175">Coiled coil</keyword>
<evidence type="ECO:0000256" key="3">
    <source>
        <dbReference type="ARBA" id="ARBA00006663"/>
    </source>
</evidence>
<dbReference type="GO" id="GO:0005929">
    <property type="term" value="C:cilium"/>
    <property type="evidence" value="ECO:0007669"/>
    <property type="project" value="TreeGrafter"/>
</dbReference>
<feature type="compositionally biased region" description="Basic and acidic residues" evidence="13">
    <location>
        <begin position="683"/>
        <end position="704"/>
    </location>
</feature>
<name>A0A401SUQ1_CHIPU</name>
<evidence type="ECO:0000256" key="13">
    <source>
        <dbReference type="SAM" id="MobiDB-lite"/>
    </source>
</evidence>
<evidence type="ECO:0000256" key="8">
    <source>
        <dbReference type="ARBA" id="ARBA00023212"/>
    </source>
</evidence>
<dbReference type="Pfam" id="PF10595">
    <property type="entry name" value="FAM161A_B"/>
    <property type="match status" value="1"/>
</dbReference>
<dbReference type="InterPro" id="IPR019579">
    <property type="entry name" value="FAM161A/B"/>
</dbReference>
<evidence type="ECO:0000256" key="5">
    <source>
        <dbReference type="ARBA" id="ARBA00022794"/>
    </source>
</evidence>
<evidence type="ECO:0000256" key="12">
    <source>
        <dbReference type="SAM" id="Coils"/>
    </source>
</evidence>
<comment type="caution">
    <text evidence="14">The sequence shown here is derived from an EMBL/GenBank/DDBJ whole genome shotgun (WGS) entry which is preliminary data.</text>
</comment>
<evidence type="ECO:0000256" key="4">
    <source>
        <dbReference type="ARBA" id="ARBA00022490"/>
    </source>
</evidence>
<proteinExistence type="inferred from homology"/>
<comment type="subcellular location">
    <subcellularLocation>
        <location evidence="2">Cytoplasm</location>
        <location evidence="2">Cytoskeleton</location>
        <location evidence="2">Cilium basal body</location>
    </subcellularLocation>
    <subcellularLocation>
        <location evidence="1">Cytoplasm</location>
        <location evidence="1">Cytoskeleton</location>
        <location evidence="1">Microtubule organizing center</location>
        <location evidence="1">Centrosome</location>
        <location evidence="1">Centriole</location>
    </subcellularLocation>
</comment>
<dbReference type="Proteomes" id="UP000287033">
    <property type="component" value="Unassembled WGS sequence"/>
</dbReference>
<feature type="region of interest" description="Disordered" evidence="13">
    <location>
        <begin position="148"/>
        <end position="174"/>
    </location>
</feature>
<comment type="similarity">
    <text evidence="3">Belongs to the FAM161 family.</text>
</comment>
<sequence>MQNPHRFSVLITSCIKTPVNPKTRTPSTLYERGKAQPFRISQNPLVAEENENDSDPDTCEAVQPRKNHYMGDRDSIISSSLCGMSNKDYCKKLTELKNAQAHTMAILAKLYEDKLCVRSMATTSEDPCESSVCYSLGMKNNGHLSYSTTEVGSTAHSSLSEMSNEDQEKSGENRVSYGRDQIQRMWDGFSVQEYISDEEPQKPRSSNLPLAKMQIIKKEQKQWSPKITIPQPFQMTLREAEKKKQKIKSRSEIEVENQMLRKQLEEEAECQKKFRANPVPAHTYIPLLAEIIERNEERRRFVKMRSKEILMALQKPFDFLEREEKKKEIRKMQIQELDISESKPKKFKAKPVPKYLYDPTISDRIKEQELYRVIKMKVRAQETLRGASLPKGMLRNTLSEKKEATCWNPNKELKFKPKINTKVPNFEMLHRKSRRQLMRKKNLTLTTTCEPFQLLVPQIPSKKEKVLNDIMEDENHLKETRWPYMSCRNHWKSHDNTNSNQSGSLDLKIMKVTESEKKRKEAVRKLLGEKRKKEENEENWKREQKRRERKWKKVISTRAWANDPHKSLAEVSRSKLKQYRNHQRTRTKEYLLELEEMQARVSRRPLLLEEQTKRNARRAAERHYATALKLQGLSEDFVSRKGHSLPGFVSHSSDEGSEKSEANSGESSQEEIDGFESDDGQDDSEHTEESRDMEGKEFKINKDE</sequence>
<evidence type="ECO:0000256" key="10">
    <source>
        <dbReference type="ARBA" id="ARBA00037165"/>
    </source>
</evidence>
<keyword evidence="8" id="KW-0206">Cytoskeleton</keyword>
<keyword evidence="5" id="KW-0970">Cilium biogenesis/degradation</keyword>
<accession>A0A401SUQ1</accession>
<evidence type="ECO:0000256" key="2">
    <source>
        <dbReference type="ARBA" id="ARBA00004120"/>
    </source>
</evidence>
<feature type="compositionally biased region" description="Acidic residues" evidence="13">
    <location>
        <begin position="668"/>
        <end position="682"/>
    </location>
</feature>
<evidence type="ECO:0000313" key="15">
    <source>
        <dbReference type="Proteomes" id="UP000287033"/>
    </source>
</evidence>
<evidence type="ECO:0000256" key="11">
    <source>
        <dbReference type="ARBA" id="ARBA00039949"/>
    </source>
</evidence>
<dbReference type="OMA" id="EVTECQR"/>
<evidence type="ECO:0000313" key="14">
    <source>
        <dbReference type="EMBL" id="GCC34121.1"/>
    </source>
</evidence>
<feature type="compositionally biased region" description="Basic and acidic residues" evidence="13">
    <location>
        <begin position="652"/>
        <end position="661"/>
    </location>
</feature>
<evidence type="ECO:0000256" key="9">
    <source>
        <dbReference type="ARBA" id="ARBA00023273"/>
    </source>
</evidence>
<dbReference type="AlphaFoldDB" id="A0A401SUQ1"/>
<keyword evidence="4" id="KW-0963">Cytoplasm</keyword>
<evidence type="ECO:0000256" key="7">
    <source>
        <dbReference type="ARBA" id="ARBA00023069"/>
    </source>
</evidence>
<dbReference type="STRING" id="137246.A0A401SUQ1"/>
<keyword evidence="15" id="KW-1185">Reference proteome</keyword>
<comment type="function">
    <text evidence="10">Involved in ciliogenesis.</text>
</comment>
<dbReference type="InterPro" id="IPR051655">
    <property type="entry name" value="FAM161"/>
</dbReference>
<gene>
    <name evidence="14" type="ORF">chiPu_0012594</name>
</gene>
<protein>
    <recommendedName>
        <fullName evidence="11">Protein FAM161A</fullName>
    </recommendedName>
</protein>
<keyword evidence="7" id="KW-0969">Cilium</keyword>
<reference evidence="14 15" key="1">
    <citation type="journal article" date="2018" name="Nat. Ecol. Evol.">
        <title>Shark genomes provide insights into elasmobranch evolution and the origin of vertebrates.</title>
        <authorList>
            <person name="Hara Y"/>
            <person name="Yamaguchi K"/>
            <person name="Onimaru K"/>
            <person name="Kadota M"/>
            <person name="Koyanagi M"/>
            <person name="Keeley SD"/>
            <person name="Tatsumi K"/>
            <person name="Tanaka K"/>
            <person name="Motone F"/>
            <person name="Kageyama Y"/>
            <person name="Nozu R"/>
            <person name="Adachi N"/>
            <person name="Nishimura O"/>
            <person name="Nakagawa R"/>
            <person name="Tanegashima C"/>
            <person name="Kiyatake I"/>
            <person name="Matsumoto R"/>
            <person name="Murakumo K"/>
            <person name="Nishida K"/>
            <person name="Terakita A"/>
            <person name="Kuratani S"/>
            <person name="Sato K"/>
            <person name="Hyodo S Kuraku.S."/>
        </authorList>
    </citation>
    <scope>NUCLEOTIDE SEQUENCE [LARGE SCALE GENOMIC DNA]</scope>
</reference>
<dbReference type="GO" id="GO:0005814">
    <property type="term" value="C:centriole"/>
    <property type="evidence" value="ECO:0007669"/>
    <property type="project" value="UniProtKB-SubCell"/>
</dbReference>
<organism evidence="14 15">
    <name type="scientific">Chiloscyllium punctatum</name>
    <name type="common">Brownbanded bambooshark</name>
    <name type="synonym">Hemiscyllium punctatum</name>
    <dbReference type="NCBI Taxonomy" id="137246"/>
    <lineage>
        <taxon>Eukaryota</taxon>
        <taxon>Metazoa</taxon>
        <taxon>Chordata</taxon>
        <taxon>Craniata</taxon>
        <taxon>Vertebrata</taxon>
        <taxon>Chondrichthyes</taxon>
        <taxon>Elasmobranchii</taxon>
        <taxon>Galeomorphii</taxon>
        <taxon>Galeoidea</taxon>
        <taxon>Orectolobiformes</taxon>
        <taxon>Hemiscylliidae</taxon>
        <taxon>Chiloscyllium</taxon>
    </lineage>
</organism>
<dbReference type="OrthoDB" id="2150121at2759"/>
<evidence type="ECO:0000256" key="6">
    <source>
        <dbReference type="ARBA" id="ARBA00023054"/>
    </source>
</evidence>
<dbReference type="PANTHER" id="PTHR21501:SF3">
    <property type="entry name" value="PROTEIN FAM161A"/>
    <property type="match status" value="1"/>
</dbReference>
<feature type="coiled-coil region" evidence="12">
    <location>
        <begin position="523"/>
        <end position="550"/>
    </location>
</feature>
<dbReference type="PANTHER" id="PTHR21501">
    <property type="entry name" value="PROTEIN FAM-161"/>
    <property type="match status" value="1"/>
</dbReference>
<keyword evidence="9" id="KW-0966">Cell projection</keyword>